<name>A0A2P2IGZ4_RHIMU</name>
<sequence>MHEIMNALIIIRLSCKFQKAIIKVLVIMTMTWR</sequence>
<reference evidence="1" key="1">
    <citation type="submission" date="2018-02" db="EMBL/GenBank/DDBJ databases">
        <title>Rhizophora mucronata_Transcriptome.</title>
        <authorList>
            <person name="Meera S.P."/>
            <person name="Sreeshan A."/>
            <person name="Augustine A."/>
        </authorList>
    </citation>
    <scope>NUCLEOTIDE SEQUENCE</scope>
    <source>
        <tissue evidence="1">Leaf</tissue>
    </source>
</reference>
<dbReference type="EMBL" id="GGEC01000007">
    <property type="protein sequence ID" value="MBW80490.1"/>
    <property type="molecule type" value="Transcribed_RNA"/>
</dbReference>
<proteinExistence type="predicted"/>
<protein>
    <submittedName>
        <fullName evidence="1">Uncharacterized protein</fullName>
    </submittedName>
</protein>
<organism evidence="1">
    <name type="scientific">Rhizophora mucronata</name>
    <name type="common">Asiatic mangrove</name>
    <dbReference type="NCBI Taxonomy" id="61149"/>
    <lineage>
        <taxon>Eukaryota</taxon>
        <taxon>Viridiplantae</taxon>
        <taxon>Streptophyta</taxon>
        <taxon>Embryophyta</taxon>
        <taxon>Tracheophyta</taxon>
        <taxon>Spermatophyta</taxon>
        <taxon>Magnoliopsida</taxon>
        <taxon>eudicotyledons</taxon>
        <taxon>Gunneridae</taxon>
        <taxon>Pentapetalae</taxon>
        <taxon>rosids</taxon>
        <taxon>fabids</taxon>
        <taxon>Malpighiales</taxon>
        <taxon>Rhizophoraceae</taxon>
        <taxon>Rhizophora</taxon>
    </lineage>
</organism>
<accession>A0A2P2IGZ4</accession>
<evidence type="ECO:0000313" key="1">
    <source>
        <dbReference type="EMBL" id="MBW80490.1"/>
    </source>
</evidence>
<dbReference type="AlphaFoldDB" id="A0A2P2IGZ4"/>